<dbReference type="PIRSF" id="PIRSF000390">
    <property type="entry name" value="PLP_StrS"/>
    <property type="match status" value="1"/>
</dbReference>
<dbReference type="EMBL" id="FNID01000002">
    <property type="protein sequence ID" value="SDM59188.1"/>
    <property type="molecule type" value="Genomic_DNA"/>
</dbReference>
<reference evidence="6 7" key="1">
    <citation type="submission" date="2016-10" db="EMBL/GenBank/DDBJ databases">
        <authorList>
            <person name="de Groot N.N."/>
        </authorList>
    </citation>
    <scope>NUCLEOTIDE SEQUENCE [LARGE SCALE GENOMIC DNA]</scope>
    <source>
        <strain evidence="6 7">CGMCC 1.5012</strain>
    </source>
</reference>
<dbReference type="Pfam" id="PF01041">
    <property type="entry name" value="DegT_DnrJ_EryC1"/>
    <property type="match status" value="2"/>
</dbReference>
<keyword evidence="1 4" id="KW-0663">Pyridoxal phosphate</keyword>
<evidence type="ECO:0000256" key="1">
    <source>
        <dbReference type="ARBA" id="ARBA00022898"/>
    </source>
</evidence>
<dbReference type="GO" id="GO:0000271">
    <property type="term" value="P:polysaccharide biosynthetic process"/>
    <property type="evidence" value="ECO:0007669"/>
    <property type="project" value="TreeGrafter"/>
</dbReference>
<feature type="active site" description="Proton acceptor" evidence="3">
    <location>
        <position position="186"/>
    </location>
</feature>
<dbReference type="Gene3D" id="3.90.1150.10">
    <property type="entry name" value="Aspartate Aminotransferase, domain 1"/>
    <property type="match status" value="1"/>
</dbReference>
<dbReference type="PANTHER" id="PTHR30244:SF36">
    <property type="entry name" value="3-OXO-GLUCOSE-6-PHOSPHATE:GLUTAMATE AMINOTRANSFERASE"/>
    <property type="match status" value="1"/>
</dbReference>
<dbReference type="GO" id="GO:0008483">
    <property type="term" value="F:transaminase activity"/>
    <property type="evidence" value="ECO:0007669"/>
    <property type="project" value="UniProtKB-KW"/>
</dbReference>
<dbReference type="InterPro" id="IPR000653">
    <property type="entry name" value="DegT/StrS_aminotransferase"/>
</dbReference>
<evidence type="ECO:0000256" key="2">
    <source>
        <dbReference type="ARBA" id="ARBA00037999"/>
    </source>
</evidence>
<sequence length="432" mass="46716">MPVPLLNLHREYAELQGEAETAVLRVLRSGQYILSENVFAFESEFASYVGTQYAVSVGNGTDALVIALKALGIGAGDEVITTPYTFFATAESIAAVGATPVFCDVRRDTYNIDASKIAALITPKTKAIMPVHLFGQCAEMDEINAIAKRNGLFVIEDACQAMGAWYKGRMAGSLSDIACFSFFPTKNLACAGDGGMIVTEYECLADICRGLRAHGSGEDGRRAYELMAKAALEKAAKAAESERDGADIPCEEAAYNVPSGLKEQVPAYEGAPITPNTAPPVSSKYYNYVVGYNSRLDELQAALLRVKLKNLDKSLDSRKRAAAFYDDALAGLEGITLPHTSPGGSHAYHLYVLLSERRDALREYLTGRGIATGVYYPVPLHLQKVFEPLRYQKGSMPQAEYLSARALAIPLFAQITEAEQQEVAAAIKEFCG</sequence>
<keyword evidence="7" id="KW-1185">Reference proteome</keyword>
<proteinExistence type="inferred from homology"/>
<dbReference type="SUPFAM" id="SSF53383">
    <property type="entry name" value="PLP-dependent transferases"/>
    <property type="match status" value="1"/>
</dbReference>
<dbReference type="Gene3D" id="3.40.640.10">
    <property type="entry name" value="Type I PLP-dependent aspartate aminotransferase-like (Major domain)"/>
    <property type="match status" value="1"/>
</dbReference>
<dbReference type="AlphaFoldDB" id="A0A1G9UGZ7"/>
<comment type="similarity">
    <text evidence="2 5">Belongs to the DegT/DnrJ/EryC1 family.</text>
</comment>
<gene>
    <name evidence="6" type="ORF">SAMN05192585_10214</name>
</gene>
<accession>A0A1G9UGZ7</accession>
<evidence type="ECO:0000313" key="7">
    <source>
        <dbReference type="Proteomes" id="UP000199182"/>
    </source>
</evidence>
<organism evidence="6 7">
    <name type="scientific">Acetanaerobacterium elongatum</name>
    <dbReference type="NCBI Taxonomy" id="258515"/>
    <lineage>
        <taxon>Bacteria</taxon>
        <taxon>Bacillati</taxon>
        <taxon>Bacillota</taxon>
        <taxon>Clostridia</taxon>
        <taxon>Eubacteriales</taxon>
        <taxon>Oscillospiraceae</taxon>
        <taxon>Acetanaerobacterium</taxon>
    </lineage>
</organism>
<evidence type="ECO:0000256" key="3">
    <source>
        <dbReference type="PIRSR" id="PIRSR000390-1"/>
    </source>
</evidence>
<protein>
    <submittedName>
        <fullName evidence="6">DegT/DnrJ/EryC1/StrS aminotransferase family protein</fullName>
    </submittedName>
</protein>
<dbReference type="Proteomes" id="UP000199182">
    <property type="component" value="Unassembled WGS sequence"/>
</dbReference>
<dbReference type="RefSeq" id="WP_092637466.1">
    <property type="nucleotide sequence ID" value="NZ_FNID01000002.1"/>
</dbReference>
<dbReference type="PANTHER" id="PTHR30244">
    <property type="entry name" value="TRANSAMINASE"/>
    <property type="match status" value="1"/>
</dbReference>
<name>A0A1G9UGZ7_9FIRM</name>
<evidence type="ECO:0000256" key="5">
    <source>
        <dbReference type="RuleBase" id="RU004508"/>
    </source>
</evidence>
<dbReference type="STRING" id="258515.SAMN05192585_10214"/>
<keyword evidence="6" id="KW-0808">Transferase</keyword>
<dbReference type="GO" id="GO:0030170">
    <property type="term" value="F:pyridoxal phosphate binding"/>
    <property type="evidence" value="ECO:0007669"/>
    <property type="project" value="TreeGrafter"/>
</dbReference>
<dbReference type="CDD" id="cd00616">
    <property type="entry name" value="AHBA_syn"/>
    <property type="match status" value="1"/>
</dbReference>
<evidence type="ECO:0000313" key="6">
    <source>
        <dbReference type="EMBL" id="SDM59188.1"/>
    </source>
</evidence>
<feature type="modified residue" description="N6-(pyridoxal phosphate)lysine" evidence="4">
    <location>
        <position position="186"/>
    </location>
</feature>
<dbReference type="InterPro" id="IPR015424">
    <property type="entry name" value="PyrdxlP-dep_Trfase"/>
</dbReference>
<dbReference type="OrthoDB" id="9810913at2"/>
<dbReference type="InterPro" id="IPR015422">
    <property type="entry name" value="PyrdxlP-dep_Trfase_small"/>
</dbReference>
<dbReference type="InterPro" id="IPR015421">
    <property type="entry name" value="PyrdxlP-dep_Trfase_major"/>
</dbReference>
<keyword evidence="6" id="KW-0032">Aminotransferase</keyword>
<evidence type="ECO:0000256" key="4">
    <source>
        <dbReference type="PIRSR" id="PIRSR000390-2"/>
    </source>
</evidence>